<dbReference type="Proteomes" id="UP000198551">
    <property type="component" value="Unassembled WGS sequence"/>
</dbReference>
<feature type="transmembrane region" description="Helical" evidence="1">
    <location>
        <begin position="16"/>
        <end position="37"/>
    </location>
</feature>
<protein>
    <submittedName>
        <fullName evidence="2">ABC-2 family transporter protein</fullName>
    </submittedName>
</protein>
<evidence type="ECO:0000313" key="3">
    <source>
        <dbReference type="Proteomes" id="UP000198551"/>
    </source>
</evidence>
<dbReference type="PANTHER" id="PTHR37305:SF1">
    <property type="entry name" value="MEMBRANE PROTEIN"/>
    <property type="match status" value="1"/>
</dbReference>
<dbReference type="AlphaFoldDB" id="A0A1C4TYD6"/>
<dbReference type="RefSeq" id="WP_018784799.1">
    <property type="nucleotide sequence ID" value="NZ_FMCV01000001.1"/>
</dbReference>
<keyword evidence="3" id="KW-1185">Reference proteome</keyword>
<organism evidence="2 3">
    <name type="scientific">Micromonospora marina</name>
    <dbReference type="NCBI Taxonomy" id="307120"/>
    <lineage>
        <taxon>Bacteria</taxon>
        <taxon>Bacillati</taxon>
        <taxon>Actinomycetota</taxon>
        <taxon>Actinomycetes</taxon>
        <taxon>Micromonosporales</taxon>
        <taxon>Micromonosporaceae</taxon>
        <taxon>Micromonospora</taxon>
    </lineage>
</organism>
<dbReference type="PANTHER" id="PTHR37305">
    <property type="entry name" value="INTEGRAL MEMBRANE PROTEIN-RELATED"/>
    <property type="match status" value="1"/>
</dbReference>
<gene>
    <name evidence="2" type="ORF">GA0070215_10181</name>
</gene>
<keyword evidence="1" id="KW-0812">Transmembrane</keyword>
<feature type="transmembrane region" description="Helical" evidence="1">
    <location>
        <begin position="118"/>
        <end position="138"/>
    </location>
</feature>
<keyword evidence="1" id="KW-0472">Membrane</keyword>
<keyword evidence="1" id="KW-1133">Transmembrane helix</keyword>
<evidence type="ECO:0000313" key="2">
    <source>
        <dbReference type="EMBL" id="SCE64462.1"/>
    </source>
</evidence>
<sequence length="275" mass="29001">MTLVRSELLKIRTTSTWWIFGLISLALWALTLFFNWLQTEALAGGDFGEVPADQSDQLQAVSAADNLAANLYTNGQFFGLLIVLLLGIVVVTSEFFHQTVTTTFLTAPHRSAVMLAKLVAAGVLALLFWLVTTVLNLVTAPLILNSVDVGSQLGSGAIWRAIALNGLAYLLWSVLGVGLGVLIRSQIGATVTGILFYLGGAIGAVIVLSLLASRYGDWINKLQLLVPSLASGLMVGGDTDIPGNPPQWAGALVLIGYAVVAGAIGVATIRKRDIS</sequence>
<reference evidence="3" key="1">
    <citation type="submission" date="2016-06" db="EMBL/GenBank/DDBJ databases">
        <authorList>
            <person name="Varghese N."/>
        </authorList>
    </citation>
    <scope>NUCLEOTIDE SEQUENCE [LARGE SCALE GENOMIC DNA]</scope>
    <source>
        <strain evidence="3">DSM 45555</strain>
    </source>
</reference>
<feature type="transmembrane region" description="Helical" evidence="1">
    <location>
        <begin position="248"/>
        <end position="269"/>
    </location>
</feature>
<name>A0A1C4TYD6_9ACTN</name>
<feature type="transmembrane region" description="Helical" evidence="1">
    <location>
        <begin position="77"/>
        <end position="97"/>
    </location>
</feature>
<evidence type="ECO:0000256" key="1">
    <source>
        <dbReference type="SAM" id="Phobius"/>
    </source>
</evidence>
<feature type="transmembrane region" description="Helical" evidence="1">
    <location>
        <begin position="158"/>
        <end position="182"/>
    </location>
</feature>
<proteinExistence type="predicted"/>
<accession>A0A1C4TYD6</accession>
<dbReference type="EMBL" id="FMCV01000001">
    <property type="protein sequence ID" value="SCE64462.1"/>
    <property type="molecule type" value="Genomic_DNA"/>
</dbReference>
<feature type="transmembrane region" description="Helical" evidence="1">
    <location>
        <begin position="194"/>
        <end position="212"/>
    </location>
</feature>